<reference evidence="4 6" key="1">
    <citation type="submission" date="2015-10" db="EMBL/GenBank/DDBJ databases">
        <title>Draft genome of Bosea thiooxidans.</title>
        <authorList>
            <person name="Wang X."/>
        </authorList>
    </citation>
    <scope>NUCLEOTIDE SEQUENCE [LARGE SCALE GENOMIC DNA]</scope>
    <source>
        <strain evidence="4 6">CGMCC 9174</strain>
    </source>
</reference>
<dbReference type="GO" id="GO:1901170">
    <property type="term" value="P:naphthalene catabolic process"/>
    <property type="evidence" value="ECO:0007669"/>
    <property type="project" value="InterPro"/>
</dbReference>
<dbReference type="PANTHER" id="PTHR42943">
    <property type="entry name" value="GLUTATHIONE S-TRANSFERASE KAPPA"/>
    <property type="match status" value="1"/>
</dbReference>
<sequence>MPNRPVLDFWYEFASPYSCLSALRIEELAEEAGIALRWRPFLLGPIFAAQGWNTSPFALYPSKGRYMWRDTARRARRQGLDFVKPENFPQNSLSAARLALAGREGGWTSVFSKALFRAQFCEGRNIAEEAVQTLALREAGIEPHVAIPLSRSEEVKGRLRAEIEYAKSIGIFGAPFFVAGDGELFWGDDRLEEALEWARDGR</sequence>
<proteinExistence type="inferred from homology"/>
<dbReference type="GO" id="GO:0018845">
    <property type="term" value="F:2-hydroxychromene-2-carboxylate isomerase activity"/>
    <property type="evidence" value="ECO:0007669"/>
    <property type="project" value="UniProtKB-UniRule"/>
</dbReference>
<dbReference type="GO" id="GO:0004602">
    <property type="term" value="F:glutathione peroxidase activity"/>
    <property type="evidence" value="ECO:0007669"/>
    <property type="project" value="TreeGrafter"/>
</dbReference>
<comment type="similarity">
    <text evidence="1">Belongs to the GST superfamily. NadH family.</text>
</comment>
<dbReference type="PANTHER" id="PTHR42943:SF2">
    <property type="entry name" value="GLUTATHIONE S-TRANSFERASE KAPPA 1"/>
    <property type="match status" value="1"/>
</dbReference>
<dbReference type="EMBL" id="FUYX01000004">
    <property type="protein sequence ID" value="SKB71923.1"/>
    <property type="molecule type" value="Genomic_DNA"/>
</dbReference>
<accession>A0A0Q3SU27</accession>
<dbReference type="CDD" id="cd03022">
    <property type="entry name" value="DsbA_HCCA_Iso"/>
    <property type="match status" value="1"/>
</dbReference>
<dbReference type="Pfam" id="PF01323">
    <property type="entry name" value="DSBA"/>
    <property type="match status" value="1"/>
</dbReference>
<reference evidence="5 7" key="2">
    <citation type="submission" date="2017-02" db="EMBL/GenBank/DDBJ databases">
        <authorList>
            <person name="Peterson S.W."/>
        </authorList>
    </citation>
    <scope>NUCLEOTIDE SEQUENCE [LARGE SCALE GENOMIC DNA]</scope>
    <source>
        <strain evidence="5 7">DSM 9653</strain>
    </source>
</reference>
<dbReference type="InterPro" id="IPR036249">
    <property type="entry name" value="Thioredoxin-like_sf"/>
</dbReference>
<dbReference type="InterPro" id="IPR001853">
    <property type="entry name" value="DSBA-like_thioredoxin_dom"/>
</dbReference>
<protein>
    <recommendedName>
        <fullName evidence="1">2-hydroxychromene-2-carboxylate isomerase</fullName>
        <ecNumber evidence="1">5.99.1.4</ecNumber>
    </recommendedName>
</protein>
<dbReference type="InterPro" id="IPR044087">
    <property type="entry name" value="NahD-like"/>
</dbReference>
<gene>
    <name evidence="4" type="ORF">ARD30_06245</name>
    <name evidence="5" type="ORF">SAMN05660750_02071</name>
</gene>
<dbReference type="Gene3D" id="3.40.30.10">
    <property type="entry name" value="Glutaredoxin"/>
    <property type="match status" value="1"/>
</dbReference>
<dbReference type="AlphaFoldDB" id="A0A0Q3SU27"/>
<evidence type="ECO:0000313" key="7">
    <source>
        <dbReference type="Proteomes" id="UP000190130"/>
    </source>
</evidence>
<dbReference type="STRING" id="53254.SAMN05660750_02071"/>
<dbReference type="Proteomes" id="UP000051562">
    <property type="component" value="Unassembled WGS sequence"/>
</dbReference>
<dbReference type="GO" id="GO:0006749">
    <property type="term" value="P:glutathione metabolic process"/>
    <property type="evidence" value="ECO:0007669"/>
    <property type="project" value="TreeGrafter"/>
</dbReference>
<feature type="domain" description="DSBA-like thioredoxin" evidence="3">
    <location>
        <begin position="7"/>
        <end position="193"/>
    </location>
</feature>
<evidence type="ECO:0000259" key="3">
    <source>
        <dbReference type="Pfam" id="PF01323"/>
    </source>
</evidence>
<keyword evidence="6" id="KW-1185">Reference proteome</keyword>
<organism evidence="4 6">
    <name type="scientific">Bosea thiooxidans</name>
    <dbReference type="NCBI Taxonomy" id="53254"/>
    <lineage>
        <taxon>Bacteria</taxon>
        <taxon>Pseudomonadati</taxon>
        <taxon>Pseudomonadota</taxon>
        <taxon>Alphaproteobacteria</taxon>
        <taxon>Hyphomicrobiales</taxon>
        <taxon>Boseaceae</taxon>
        <taxon>Bosea</taxon>
    </lineage>
</organism>
<keyword evidence="1 5" id="KW-0413">Isomerase</keyword>
<evidence type="ECO:0000313" key="6">
    <source>
        <dbReference type="Proteomes" id="UP000051562"/>
    </source>
</evidence>
<dbReference type="PIRSF" id="PIRSF006386">
    <property type="entry name" value="HCCAis_GSTk"/>
    <property type="match status" value="1"/>
</dbReference>
<evidence type="ECO:0000256" key="2">
    <source>
        <dbReference type="PIRSR" id="PIRSR006386-1"/>
    </source>
</evidence>
<evidence type="ECO:0000313" key="5">
    <source>
        <dbReference type="EMBL" id="SKB71923.1"/>
    </source>
</evidence>
<dbReference type="OrthoDB" id="5244108at2"/>
<dbReference type="EMBL" id="LMAR01000056">
    <property type="protein sequence ID" value="KQK28922.1"/>
    <property type="molecule type" value="Genomic_DNA"/>
</dbReference>
<feature type="active site" description="Nucleophile" evidence="2">
    <location>
        <position position="15"/>
    </location>
</feature>
<comment type="catalytic activity">
    <reaction evidence="1">
        <text>2-hydroxychromene-2-carboxylate = (3E)-4-(2-hydroxyphenyl)-2-oxobut-3-enoate</text>
        <dbReference type="Rhea" id="RHEA:27401"/>
        <dbReference type="ChEBI" id="CHEBI:59350"/>
        <dbReference type="ChEBI" id="CHEBI:59353"/>
        <dbReference type="EC" id="5.99.1.4"/>
    </reaction>
</comment>
<dbReference type="SUPFAM" id="SSF52833">
    <property type="entry name" value="Thioredoxin-like"/>
    <property type="match status" value="1"/>
</dbReference>
<dbReference type="InterPro" id="IPR014440">
    <property type="entry name" value="HCCAis_GSTk"/>
</dbReference>
<name>A0A0Q3SU27_9HYPH</name>
<dbReference type="EC" id="5.99.1.4" evidence="1"/>
<dbReference type="RefSeq" id="WP_055729824.1">
    <property type="nucleotide sequence ID" value="NZ_FUYX01000004.1"/>
</dbReference>
<dbReference type="GO" id="GO:0004364">
    <property type="term" value="F:glutathione transferase activity"/>
    <property type="evidence" value="ECO:0007669"/>
    <property type="project" value="TreeGrafter"/>
</dbReference>
<evidence type="ECO:0000256" key="1">
    <source>
        <dbReference type="PIRNR" id="PIRNR006386"/>
    </source>
</evidence>
<dbReference type="InterPro" id="IPR051924">
    <property type="entry name" value="GST_Kappa/NadH"/>
</dbReference>
<dbReference type="Proteomes" id="UP000190130">
    <property type="component" value="Unassembled WGS sequence"/>
</dbReference>
<evidence type="ECO:0000313" key="4">
    <source>
        <dbReference type="EMBL" id="KQK28922.1"/>
    </source>
</evidence>